<dbReference type="STRING" id="5454.A0A163G0A2"/>
<evidence type="ECO:0000313" key="2">
    <source>
        <dbReference type="Proteomes" id="UP000076837"/>
    </source>
</evidence>
<reference evidence="1 2" key="1">
    <citation type="journal article" date="2016" name="Sci. Rep.">
        <title>Draft genome sequencing and secretome analysis of fungal phytopathogen Ascochyta rabiei provides insight into the necrotrophic effector repertoire.</title>
        <authorList>
            <person name="Verma S."/>
            <person name="Gazara R.K."/>
            <person name="Nizam S."/>
            <person name="Parween S."/>
            <person name="Chattopadhyay D."/>
            <person name="Verma P.K."/>
        </authorList>
    </citation>
    <scope>NUCLEOTIDE SEQUENCE [LARGE SCALE GENOMIC DNA]</scope>
    <source>
        <strain evidence="1 2">ArDII</strain>
    </source>
</reference>
<dbReference type="Proteomes" id="UP000076837">
    <property type="component" value="Unassembled WGS sequence"/>
</dbReference>
<organism evidence="1 2">
    <name type="scientific">Didymella rabiei</name>
    <name type="common">Chickpea ascochyta blight fungus</name>
    <name type="synonym">Mycosphaerella rabiei</name>
    <dbReference type="NCBI Taxonomy" id="5454"/>
    <lineage>
        <taxon>Eukaryota</taxon>
        <taxon>Fungi</taxon>
        <taxon>Dikarya</taxon>
        <taxon>Ascomycota</taxon>
        <taxon>Pezizomycotina</taxon>
        <taxon>Dothideomycetes</taxon>
        <taxon>Pleosporomycetidae</taxon>
        <taxon>Pleosporales</taxon>
        <taxon>Pleosporineae</taxon>
        <taxon>Didymellaceae</taxon>
        <taxon>Ascochyta</taxon>
    </lineage>
</organism>
<name>A0A163G0A2_DIDRA</name>
<keyword evidence="2" id="KW-1185">Reference proteome</keyword>
<dbReference type="AlphaFoldDB" id="A0A163G0A2"/>
<gene>
    <name evidence="1" type="ORF">ST47_g4249</name>
</gene>
<evidence type="ECO:0000313" key="1">
    <source>
        <dbReference type="EMBL" id="KZM24617.1"/>
    </source>
</evidence>
<accession>A0A163G0A2</accession>
<comment type="caution">
    <text evidence="1">The sequence shown here is derived from an EMBL/GenBank/DDBJ whole genome shotgun (WGS) entry which is preliminary data.</text>
</comment>
<dbReference type="OrthoDB" id="4851849at2759"/>
<protein>
    <submittedName>
        <fullName evidence="1">Uncharacterized protein</fullName>
    </submittedName>
</protein>
<proteinExistence type="predicted"/>
<dbReference type="EMBL" id="JYNV01000155">
    <property type="protein sequence ID" value="KZM24617.1"/>
    <property type="molecule type" value="Genomic_DNA"/>
</dbReference>
<sequence length="552" mass="62481">MAPIHVQDELIDDSSSEIPVIGLKGSLSLKDRFISRLGRLLNAEVVAPEVEGSQTVSIYVMPSACFVKRDTVYDKRVRGFVNDIQRALRDVANATDGPPMDQALQDQWDVVLLYVAQNTDETIKKLYQIFEDYNNKFGALVSQMLGLDDIDESGSLLDTELGDLVIQLHQLAQGYGGSIKEQNDLIEFAWKLPHCCPALAVRLRCLLGRTFSNELYGLTCQLGQPLRMHHTMIRAATTFEIFRTVKVYLGSPRPHCRLAVNLPAKCSLTKQHQPQSLQRYQSTLSTFNQAQPTRTFADIIRPYLAEEDSRLGIARLQPAQKQAVALLIGSILSDVPVPAGSEAYYQFGFVTCRNDFDERKLSCYYQKFLESTLDPTVVFKSVVKALEFGTLTGLLRNKGHQDLEMSFPSLQKFLNNPLEERPSIHRLVQFIRNKSSDEPVPCLRRDYGFRFCTQREHVTALKALYSMILDRAEAVKLHDACRSGWLREFAVEVLGHVDPTMRRFLQNDYPHPAIGFDNSTGIENYMKPLFKRNLGADPDLFGLDHLSARYSH</sequence>